<evidence type="ECO:0000313" key="1">
    <source>
        <dbReference type="EMBL" id="MTE16338.1"/>
    </source>
</evidence>
<dbReference type="PANTHER" id="PTHR34309:SF10">
    <property type="entry name" value="SLR1406 PROTEIN"/>
    <property type="match status" value="1"/>
</dbReference>
<dbReference type="Gene3D" id="3.30.450.150">
    <property type="entry name" value="Haem-degrading domain"/>
    <property type="match status" value="1"/>
</dbReference>
<proteinExistence type="predicted"/>
<dbReference type="SUPFAM" id="SSF143744">
    <property type="entry name" value="GlcG-like"/>
    <property type="match status" value="1"/>
</dbReference>
<dbReference type="InterPro" id="IPR005624">
    <property type="entry name" value="PduO/GlcC-like"/>
</dbReference>
<dbReference type="InterPro" id="IPR038084">
    <property type="entry name" value="PduO/GlcC-like_sf"/>
</dbReference>
<dbReference type="InterPro" id="IPR052517">
    <property type="entry name" value="GlcG_carb_metab_protein"/>
</dbReference>
<evidence type="ECO:0000313" key="2">
    <source>
        <dbReference type="Proteomes" id="UP000432464"/>
    </source>
</evidence>
<organism evidence="1 2">
    <name type="scientific">Nocardia aurantiaca</name>
    <dbReference type="NCBI Taxonomy" id="2675850"/>
    <lineage>
        <taxon>Bacteria</taxon>
        <taxon>Bacillati</taxon>
        <taxon>Actinomycetota</taxon>
        <taxon>Actinomycetes</taxon>
        <taxon>Mycobacteriales</taxon>
        <taxon>Nocardiaceae</taxon>
        <taxon>Nocardia</taxon>
    </lineage>
</organism>
<protein>
    <submittedName>
        <fullName evidence="1">Heme-binding protein</fullName>
    </submittedName>
</protein>
<dbReference type="EMBL" id="WMBB01000014">
    <property type="protein sequence ID" value="MTE16338.1"/>
    <property type="molecule type" value="Genomic_DNA"/>
</dbReference>
<dbReference type="AlphaFoldDB" id="A0A6I3L4U7"/>
<keyword evidence="2" id="KW-1185">Reference proteome</keyword>
<dbReference type="PANTHER" id="PTHR34309">
    <property type="entry name" value="SLR1406 PROTEIN"/>
    <property type="match status" value="1"/>
</dbReference>
<dbReference type="Pfam" id="PF03928">
    <property type="entry name" value="HbpS-like"/>
    <property type="match status" value="1"/>
</dbReference>
<accession>A0A6I3L4U7</accession>
<dbReference type="Proteomes" id="UP000432464">
    <property type="component" value="Unassembled WGS sequence"/>
</dbReference>
<sequence length="134" mass="13894">MADADWLVTAALRVGADEGFPPLAVAVLDVTGSVIVLRRADGGMPMTSRIAVAKARTALLTLRPSGAVELPAPITSSIQHLYDGDFVPYAGGLLITENGVILGAAGASGAHAKEDERAVRSAVDQWHEYRSGSV</sequence>
<reference evidence="1 2" key="1">
    <citation type="submission" date="2019-11" db="EMBL/GenBank/DDBJ databases">
        <title>Nocardia sp. nov. CT2-14 isolated from soil.</title>
        <authorList>
            <person name="Kanchanasin P."/>
            <person name="Tanasupawat S."/>
            <person name="Yuki M."/>
            <person name="Kudo T."/>
        </authorList>
    </citation>
    <scope>NUCLEOTIDE SEQUENCE [LARGE SCALE GENOMIC DNA]</scope>
    <source>
        <strain evidence="1 2">CT2-14</strain>
    </source>
</reference>
<name>A0A6I3L4U7_9NOCA</name>
<gene>
    <name evidence="1" type="ORF">GLP40_26675</name>
</gene>
<comment type="caution">
    <text evidence="1">The sequence shown here is derived from an EMBL/GenBank/DDBJ whole genome shotgun (WGS) entry which is preliminary data.</text>
</comment>